<evidence type="ECO:0000313" key="2">
    <source>
        <dbReference type="EMBL" id="KAK3786410.1"/>
    </source>
</evidence>
<dbReference type="EMBL" id="JAWDGP010001968">
    <property type="protein sequence ID" value="KAK3786410.1"/>
    <property type="molecule type" value="Genomic_DNA"/>
</dbReference>
<proteinExistence type="predicted"/>
<gene>
    <name evidence="2" type="ORF">RRG08_011726</name>
</gene>
<dbReference type="AlphaFoldDB" id="A0AAE1AEH0"/>
<dbReference type="Proteomes" id="UP001283361">
    <property type="component" value="Unassembled WGS sequence"/>
</dbReference>
<comment type="caution">
    <text evidence="2">The sequence shown here is derived from an EMBL/GenBank/DDBJ whole genome shotgun (WGS) entry which is preliminary data.</text>
</comment>
<name>A0AAE1AEH0_9GAST</name>
<feature type="region of interest" description="Disordered" evidence="1">
    <location>
        <begin position="50"/>
        <end position="72"/>
    </location>
</feature>
<organism evidence="2 3">
    <name type="scientific">Elysia crispata</name>
    <name type="common">lettuce slug</name>
    <dbReference type="NCBI Taxonomy" id="231223"/>
    <lineage>
        <taxon>Eukaryota</taxon>
        <taxon>Metazoa</taxon>
        <taxon>Spiralia</taxon>
        <taxon>Lophotrochozoa</taxon>
        <taxon>Mollusca</taxon>
        <taxon>Gastropoda</taxon>
        <taxon>Heterobranchia</taxon>
        <taxon>Euthyneura</taxon>
        <taxon>Panpulmonata</taxon>
        <taxon>Sacoglossa</taxon>
        <taxon>Placobranchoidea</taxon>
        <taxon>Plakobranchidae</taxon>
        <taxon>Elysia</taxon>
    </lineage>
</organism>
<evidence type="ECO:0000256" key="1">
    <source>
        <dbReference type="SAM" id="MobiDB-lite"/>
    </source>
</evidence>
<accession>A0AAE1AEH0</accession>
<keyword evidence="3" id="KW-1185">Reference proteome</keyword>
<reference evidence="2" key="1">
    <citation type="journal article" date="2023" name="G3 (Bethesda)">
        <title>A reference genome for the long-term kleptoplast-retaining sea slug Elysia crispata morphotype clarki.</title>
        <authorList>
            <person name="Eastman K.E."/>
            <person name="Pendleton A.L."/>
            <person name="Shaikh M.A."/>
            <person name="Suttiyut T."/>
            <person name="Ogas R."/>
            <person name="Tomko P."/>
            <person name="Gavelis G."/>
            <person name="Widhalm J.R."/>
            <person name="Wisecaver J.H."/>
        </authorList>
    </citation>
    <scope>NUCLEOTIDE SEQUENCE</scope>
    <source>
        <strain evidence="2">ECLA1</strain>
    </source>
</reference>
<sequence>MGKPRMTDEGAVAARHKRNLAQGLHRYRTSVSHQFDSDQVSMDGLMHETGPDDVNIQVAPEIPRPDMAFKPR</sequence>
<feature type="compositionally biased region" description="Basic and acidic residues" evidence="1">
    <location>
        <begin position="63"/>
        <end position="72"/>
    </location>
</feature>
<protein>
    <submittedName>
        <fullName evidence="2">Uncharacterized protein</fullName>
    </submittedName>
</protein>
<evidence type="ECO:0000313" key="3">
    <source>
        <dbReference type="Proteomes" id="UP001283361"/>
    </source>
</evidence>